<evidence type="ECO:0000313" key="13">
    <source>
        <dbReference type="EMBL" id="KAG2406618.1"/>
    </source>
</evidence>
<dbReference type="PROSITE" id="PS50119">
    <property type="entry name" value="ZF_BBOX"/>
    <property type="match status" value="2"/>
</dbReference>
<evidence type="ECO:0000256" key="1">
    <source>
        <dbReference type="ARBA" id="ARBA00004123"/>
    </source>
</evidence>
<dbReference type="InterPro" id="IPR000315">
    <property type="entry name" value="Znf_B-box"/>
</dbReference>
<comment type="caution">
    <text evidence="13">The sequence shown here is derived from an EMBL/GenBank/DDBJ whole genome shotgun (WGS) entry which is preliminary data.</text>
</comment>
<sequence length="399" mass="44656">MTAEAPKPARPCDYCGHSMAVLYCRADSAKLCFSCDREVHSTNQLFSKHTRTLLCDACDDSPATILCSTDTSVFCQNCDWEKHNPSLSDSLHQRRPLEGFTGCPSVSELLSVVGFGDLSKKSLLSSPQGSAADGFLGCEIEGFSDLFVWDAPSVVTLDDLISSSASSHSFQAMEVPPLPKNRKAACGRHREEILSQLRELARSEPLDLEQYVQPENLSSAFESDVEVDIYPYHEIKLLLHFNIYLAFLFPVPGLGLFSYGQARLLGCSFKPFNDAFLIVHGWHREMSEPMYQVVPPDPSLRTYTEEVPVKQSTSVGETHTFGDKGGNPSISLNSETLPTTPKAGACELTSQERDSALLRYKQKKKTRRYDKHIRYESRKVRAESRVRVKGRFAKMEREH</sequence>
<feature type="compositionally biased region" description="Polar residues" evidence="10">
    <location>
        <begin position="328"/>
        <end position="339"/>
    </location>
</feature>
<evidence type="ECO:0000256" key="2">
    <source>
        <dbReference type="ARBA" id="ARBA00010024"/>
    </source>
</evidence>
<dbReference type="InterPro" id="IPR049808">
    <property type="entry name" value="CONSTANS-like_Bbox1"/>
</dbReference>
<keyword evidence="5 8" id="KW-0863">Zinc-finger</keyword>
<feature type="domain" description="B box-type" evidence="11">
    <location>
        <begin position="50"/>
        <end position="97"/>
    </location>
</feature>
<dbReference type="EMBL" id="JABFOF010000002">
    <property type="protein sequence ID" value="KAG2406618.1"/>
    <property type="molecule type" value="Genomic_DNA"/>
</dbReference>
<keyword evidence="6" id="KW-0862">Zinc</keyword>
<dbReference type="GO" id="GO:0006355">
    <property type="term" value="P:regulation of DNA-templated transcription"/>
    <property type="evidence" value="ECO:0007669"/>
    <property type="project" value="UniProtKB-ARBA"/>
</dbReference>
<dbReference type="PROSITE" id="PS51017">
    <property type="entry name" value="CCT"/>
    <property type="match status" value="1"/>
</dbReference>
<feature type="domain" description="B box-type" evidence="11">
    <location>
        <begin position="7"/>
        <end position="54"/>
    </location>
</feature>
<dbReference type="Pfam" id="PF00643">
    <property type="entry name" value="zf-B_box"/>
    <property type="match status" value="2"/>
</dbReference>
<dbReference type="CDD" id="cd19821">
    <property type="entry name" value="Bbox1_BBX-like"/>
    <property type="match status" value="2"/>
</dbReference>
<name>A0A8T0L6U0_PHAAN</name>
<dbReference type="Proteomes" id="UP000743370">
    <property type="component" value="Unassembled WGS sequence"/>
</dbReference>
<feature type="domain" description="CCT" evidence="12">
    <location>
        <begin position="353"/>
        <end position="395"/>
    </location>
</feature>
<evidence type="ECO:0000256" key="6">
    <source>
        <dbReference type="ARBA" id="ARBA00022833"/>
    </source>
</evidence>
<keyword evidence="3" id="KW-0479">Metal-binding</keyword>
<comment type="similarity">
    <text evidence="2">Belongs to the CONSTANS family.</text>
</comment>
<dbReference type="PANTHER" id="PTHR31717:SF58">
    <property type="entry name" value="ZINC FINGER PROTEIN CONSTANS-LIKE 13"/>
    <property type="match status" value="1"/>
</dbReference>
<dbReference type="GO" id="GO:0005634">
    <property type="term" value="C:nucleus"/>
    <property type="evidence" value="ECO:0007669"/>
    <property type="project" value="UniProtKB-SubCell"/>
</dbReference>
<dbReference type="InterPro" id="IPR010402">
    <property type="entry name" value="CCT_domain"/>
</dbReference>
<keyword evidence="4" id="KW-0677">Repeat</keyword>
<dbReference type="Pfam" id="PF06203">
    <property type="entry name" value="CCT"/>
    <property type="match status" value="1"/>
</dbReference>
<dbReference type="AlphaFoldDB" id="A0A8T0L6U0"/>
<reference evidence="13 14" key="1">
    <citation type="submission" date="2020-05" db="EMBL/GenBank/DDBJ databases">
        <title>Vigna angularis (adzuki bean) Var. LongXiaoDou No. 4 denovo assembly.</title>
        <authorList>
            <person name="Xiang H."/>
        </authorList>
    </citation>
    <scope>NUCLEOTIDE SEQUENCE [LARGE SCALE GENOMIC DNA]</scope>
    <source>
        <tissue evidence="13">Leaf</tissue>
    </source>
</reference>
<evidence type="ECO:0000256" key="10">
    <source>
        <dbReference type="SAM" id="MobiDB-lite"/>
    </source>
</evidence>
<keyword evidence="7 9" id="KW-0539">Nucleus</keyword>
<evidence type="ECO:0000259" key="11">
    <source>
        <dbReference type="PROSITE" id="PS50119"/>
    </source>
</evidence>
<feature type="region of interest" description="Disordered" evidence="10">
    <location>
        <begin position="311"/>
        <end position="348"/>
    </location>
</feature>
<dbReference type="GO" id="GO:0008270">
    <property type="term" value="F:zinc ion binding"/>
    <property type="evidence" value="ECO:0007669"/>
    <property type="project" value="UniProtKB-KW"/>
</dbReference>
<evidence type="ECO:0000256" key="7">
    <source>
        <dbReference type="ARBA" id="ARBA00023242"/>
    </source>
</evidence>
<evidence type="ECO:0000313" key="14">
    <source>
        <dbReference type="Proteomes" id="UP000743370"/>
    </source>
</evidence>
<evidence type="ECO:0000256" key="9">
    <source>
        <dbReference type="PROSITE-ProRule" id="PRU00357"/>
    </source>
</evidence>
<organism evidence="13 14">
    <name type="scientific">Phaseolus angularis</name>
    <name type="common">Azuki bean</name>
    <name type="synonym">Vigna angularis</name>
    <dbReference type="NCBI Taxonomy" id="3914"/>
    <lineage>
        <taxon>Eukaryota</taxon>
        <taxon>Viridiplantae</taxon>
        <taxon>Streptophyta</taxon>
        <taxon>Embryophyta</taxon>
        <taxon>Tracheophyta</taxon>
        <taxon>Spermatophyta</taxon>
        <taxon>Magnoliopsida</taxon>
        <taxon>eudicotyledons</taxon>
        <taxon>Gunneridae</taxon>
        <taxon>Pentapetalae</taxon>
        <taxon>rosids</taxon>
        <taxon>fabids</taxon>
        <taxon>Fabales</taxon>
        <taxon>Fabaceae</taxon>
        <taxon>Papilionoideae</taxon>
        <taxon>50 kb inversion clade</taxon>
        <taxon>NPAAA clade</taxon>
        <taxon>indigoferoid/millettioid clade</taxon>
        <taxon>Phaseoleae</taxon>
        <taxon>Vigna</taxon>
    </lineage>
</organism>
<gene>
    <name evidence="13" type="ORF">HKW66_Vig0058740</name>
</gene>
<evidence type="ECO:0000259" key="12">
    <source>
        <dbReference type="PROSITE" id="PS51017"/>
    </source>
</evidence>
<evidence type="ECO:0000256" key="5">
    <source>
        <dbReference type="ARBA" id="ARBA00022771"/>
    </source>
</evidence>
<proteinExistence type="inferred from homology"/>
<dbReference type="SMART" id="SM00336">
    <property type="entry name" value="BBOX"/>
    <property type="match status" value="2"/>
</dbReference>
<accession>A0A8T0L6U0</accession>
<evidence type="ECO:0000256" key="4">
    <source>
        <dbReference type="ARBA" id="ARBA00022737"/>
    </source>
</evidence>
<evidence type="ECO:0000256" key="3">
    <source>
        <dbReference type="ARBA" id="ARBA00022723"/>
    </source>
</evidence>
<comment type="subcellular location">
    <subcellularLocation>
        <location evidence="1 9">Nucleus</location>
    </subcellularLocation>
</comment>
<dbReference type="PANTHER" id="PTHR31717">
    <property type="entry name" value="ZINC FINGER PROTEIN CONSTANS-LIKE 10"/>
    <property type="match status" value="1"/>
</dbReference>
<evidence type="ECO:0000256" key="8">
    <source>
        <dbReference type="PROSITE-ProRule" id="PRU00024"/>
    </source>
</evidence>
<protein>
    <submittedName>
        <fullName evidence="13">Zinc finger protein</fullName>
    </submittedName>
</protein>